<feature type="chain" id="PRO_5046974185" evidence="11">
    <location>
        <begin position="20"/>
        <end position="550"/>
    </location>
</feature>
<feature type="transmembrane region" description="Helical" evidence="10">
    <location>
        <begin position="258"/>
        <end position="280"/>
    </location>
</feature>
<dbReference type="CDD" id="cd11480">
    <property type="entry name" value="SLC5sbd_u4"/>
    <property type="match status" value="1"/>
</dbReference>
<evidence type="ECO:0000256" key="7">
    <source>
        <dbReference type="ARBA" id="ARBA00022989"/>
    </source>
</evidence>
<feature type="transmembrane region" description="Helical" evidence="10">
    <location>
        <begin position="497"/>
        <end position="515"/>
    </location>
</feature>
<gene>
    <name evidence="12" type="primary">actP</name>
    <name evidence="12" type="ORF">H9629_13930</name>
</gene>
<evidence type="ECO:0000256" key="6">
    <source>
        <dbReference type="ARBA" id="ARBA00022847"/>
    </source>
</evidence>
<dbReference type="PROSITE" id="PS50283">
    <property type="entry name" value="NA_SOLUT_SYMP_3"/>
    <property type="match status" value="1"/>
</dbReference>
<feature type="transmembrane region" description="Helical" evidence="10">
    <location>
        <begin position="353"/>
        <end position="380"/>
    </location>
</feature>
<keyword evidence="13" id="KW-1185">Reference proteome</keyword>
<feature type="transmembrane region" description="Helical" evidence="10">
    <location>
        <begin position="292"/>
        <end position="317"/>
    </location>
</feature>
<keyword evidence="6" id="KW-0769">Symport</keyword>
<dbReference type="Pfam" id="PF00474">
    <property type="entry name" value="SSF"/>
    <property type="match status" value="1"/>
</dbReference>
<keyword evidence="5 10" id="KW-0812">Transmembrane</keyword>
<evidence type="ECO:0000313" key="13">
    <source>
        <dbReference type="Proteomes" id="UP000621930"/>
    </source>
</evidence>
<keyword evidence="7 10" id="KW-1133">Transmembrane helix</keyword>
<feature type="transmembrane region" description="Helical" evidence="10">
    <location>
        <begin position="69"/>
        <end position="92"/>
    </location>
</feature>
<dbReference type="InterPro" id="IPR001734">
    <property type="entry name" value="Na/solute_symporter"/>
</dbReference>
<feature type="transmembrane region" description="Helical" evidence="10">
    <location>
        <begin position="203"/>
        <end position="224"/>
    </location>
</feature>
<sequence>MNKFLLLAIMIVSSSQTQAATNSPLNWTAISMFASVVFITLIITWRAARQTHSKEDFYTAGNSISARQNGLAIAGDYMSASTLLGVSSMVFFKGYDGFIYVTGFFVCWPILTFVMAERLRNLGKYTFADIVSYRLDPAKTRILATSGSLIVVCCYLLLQMVGAGQLIKLLFGIDYKIAVMLVGCLMLIYVMFGGMLATTWIQIVKAVLLLFGGTVLTFLCLRYFNFSLDNLAAAAVKNHNLGQKVLEPGPMLSNPINALSTSIGLIFGLAGLPHILMRFFTVSNSKDARKSVFYASGYIGYFFILVCILGFAAISVIGTNPAFYVDGILGGELIGGSNMVAIHLAGALGGNVLLGFLSAVAFATILAVVAGLTLAGASAISHDLFQKVIKKGSATEKQEMAVSRFAVVGLGIVAIACGILFEKMNIAFLMGLTFGIAASANFPVLFLAMYWKDLTTRGAIWGGFTGIISAIVFVAMSPTVWVGVFGYEHAIFPYDNPALFSMPLAFIVSCLVSLMDRSERAAIDRAGFEQQVVRSELGAQQSDLEKVPVH</sequence>
<evidence type="ECO:0000313" key="12">
    <source>
        <dbReference type="EMBL" id="MBD8010427.1"/>
    </source>
</evidence>
<dbReference type="EMBL" id="JACSPT010000024">
    <property type="protein sequence ID" value="MBD8010427.1"/>
    <property type="molecule type" value="Genomic_DNA"/>
</dbReference>
<comment type="subcellular location">
    <subcellularLocation>
        <location evidence="1">Cell membrane</location>
        <topology evidence="1">Multi-pass membrane protein</topology>
    </subcellularLocation>
</comment>
<comment type="similarity">
    <text evidence="2 9">Belongs to the sodium:solute symporter (SSF) (TC 2.A.21) family.</text>
</comment>
<keyword evidence="11" id="KW-0732">Signal</keyword>
<evidence type="ECO:0000256" key="8">
    <source>
        <dbReference type="ARBA" id="ARBA00023136"/>
    </source>
</evidence>
<keyword evidence="4" id="KW-1003">Cell membrane</keyword>
<name>A0ABR8W094_9GAMM</name>
<feature type="transmembrane region" description="Helical" evidence="10">
    <location>
        <begin position="98"/>
        <end position="116"/>
    </location>
</feature>
<evidence type="ECO:0000256" key="2">
    <source>
        <dbReference type="ARBA" id="ARBA00006434"/>
    </source>
</evidence>
<dbReference type="Gene3D" id="1.20.1730.10">
    <property type="entry name" value="Sodium/glucose cotransporter"/>
    <property type="match status" value="1"/>
</dbReference>
<evidence type="ECO:0000256" key="5">
    <source>
        <dbReference type="ARBA" id="ARBA00022692"/>
    </source>
</evidence>
<feature type="signal peptide" evidence="11">
    <location>
        <begin position="1"/>
        <end position="19"/>
    </location>
</feature>
<feature type="transmembrane region" description="Helical" evidence="10">
    <location>
        <begin position="401"/>
        <end position="421"/>
    </location>
</feature>
<feature type="transmembrane region" description="Helical" evidence="10">
    <location>
        <begin position="427"/>
        <end position="451"/>
    </location>
</feature>
<organism evidence="12 13">
    <name type="scientific">Acinetobacter pecorum</name>
    <dbReference type="NCBI Taxonomy" id="2762215"/>
    <lineage>
        <taxon>Bacteria</taxon>
        <taxon>Pseudomonadati</taxon>
        <taxon>Pseudomonadota</taxon>
        <taxon>Gammaproteobacteria</taxon>
        <taxon>Moraxellales</taxon>
        <taxon>Moraxellaceae</taxon>
        <taxon>Acinetobacter</taxon>
    </lineage>
</organism>
<evidence type="ECO:0000256" key="10">
    <source>
        <dbReference type="SAM" id="Phobius"/>
    </source>
</evidence>
<dbReference type="InterPro" id="IPR050277">
    <property type="entry name" value="Sodium:Solute_Symporter"/>
</dbReference>
<keyword evidence="8 10" id="KW-0472">Membrane</keyword>
<feature type="transmembrane region" description="Helical" evidence="10">
    <location>
        <begin position="175"/>
        <end position="196"/>
    </location>
</feature>
<accession>A0ABR8W094</accession>
<feature type="transmembrane region" description="Helical" evidence="10">
    <location>
        <begin position="29"/>
        <end position="48"/>
    </location>
</feature>
<comment type="caution">
    <text evidence="12">The sequence shown here is derived from an EMBL/GenBank/DDBJ whole genome shotgun (WGS) entry which is preliminary data.</text>
</comment>
<proteinExistence type="inferred from homology"/>
<feature type="transmembrane region" description="Helical" evidence="10">
    <location>
        <begin position="458"/>
        <end position="477"/>
    </location>
</feature>
<dbReference type="NCBIfam" id="NF006903">
    <property type="entry name" value="PRK09395.1"/>
    <property type="match status" value="1"/>
</dbReference>
<evidence type="ECO:0000256" key="3">
    <source>
        <dbReference type="ARBA" id="ARBA00022448"/>
    </source>
</evidence>
<keyword evidence="3" id="KW-0813">Transport</keyword>
<evidence type="ECO:0000256" key="9">
    <source>
        <dbReference type="RuleBase" id="RU362091"/>
    </source>
</evidence>
<reference evidence="12 13" key="1">
    <citation type="submission" date="2020-08" db="EMBL/GenBank/DDBJ databases">
        <title>A Genomic Blueprint of the Chicken Gut Microbiome.</title>
        <authorList>
            <person name="Gilroy R."/>
            <person name="Ravi A."/>
            <person name="Getino M."/>
            <person name="Pursley I."/>
            <person name="Horton D.L."/>
            <person name="Alikhan N.-F."/>
            <person name="Baker D."/>
            <person name="Gharbi K."/>
            <person name="Hall N."/>
            <person name="Watson M."/>
            <person name="Adriaenssens E.M."/>
            <person name="Foster-Nyarko E."/>
            <person name="Jarju S."/>
            <person name="Secka A."/>
            <person name="Antonio M."/>
            <person name="Oren A."/>
            <person name="Chaudhuri R."/>
            <person name="La Ragione R.M."/>
            <person name="Hildebrand F."/>
            <person name="Pallen M.J."/>
        </authorList>
    </citation>
    <scope>NUCLEOTIDE SEQUENCE [LARGE SCALE GENOMIC DNA]</scope>
    <source>
        <strain evidence="12 13">Sa1BUA6</strain>
    </source>
</reference>
<dbReference type="PANTHER" id="PTHR48086:SF6">
    <property type="entry name" value="CATION_ACETATE SYMPORTER ACTP"/>
    <property type="match status" value="1"/>
</dbReference>
<dbReference type="InterPro" id="IPR038377">
    <property type="entry name" value="Na/Glc_symporter_sf"/>
</dbReference>
<feature type="transmembrane region" description="Helical" evidence="10">
    <location>
        <begin position="142"/>
        <end position="163"/>
    </location>
</feature>
<dbReference type="PANTHER" id="PTHR48086">
    <property type="entry name" value="SODIUM/PROLINE SYMPORTER-RELATED"/>
    <property type="match status" value="1"/>
</dbReference>
<dbReference type="NCBIfam" id="TIGR00813">
    <property type="entry name" value="sss"/>
    <property type="match status" value="1"/>
</dbReference>
<dbReference type="Proteomes" id="UP000621930">
    <property type="component" value="Unassembled WGS sequence"/>
</dbReference>
<evidence type="ECO:0000256" key="11">
    <source>
        <dbReference type="SAM" id="SignalP"/>
    </source>
</evidence>
<evidence type="ECO:0000256" key="4">
    <source>
        <dbReference type="ARBA" id="ARBA00022475"/>
    </source>
</evidence>
<evidence type="ECO:0000256" key="1">
    <source>
        <dbReference type="ARBA" id="ARBA00004651"/>
    </source>
</evidence>
<protein>
    <submittedName>
        <fullName evidence="12">Cation/acetate symporter ActP</fullName>
    </submittedName>
</protein>